<feature type="compositionally biased region" description="Basic and acidic residues" evidence="1">
    <location>
        <begin position="686"/>
        <end position="696"/>
    </location>
</feature>
<feature type="compositionally biased region" description="Basic and acidic residues" evidence="1">
    <location>
        <begin position="743"/>
        <end position="756"/>
    </location>
</feature>
<dbReference type="InParanoid" id="B7GDV4"/>
<accession>B7GDV4</accession>
<dbReference type="Proteomes" id="UP000000759">
    <property type="component" value="Chromosome 29"/>
</dbReference>
<keyword evidence="4" id="KW-1185">Reference proteome</keyword>
<feature type="compositionally biased region" description="Gly residues" evidence="1">
    <location>
        <begin position="727"/>
        <end position="736"/>
    </location>
</feature>
<evidence type="ECO:0000256" key="2">
    <source>
        <dbReference type="SAM" id="SignalP"/>
    </source>
</evidence>
<organism evidence="3 4">
    <name type="scientific">Phaeodactylum tricornutum (strain CCAP 1055/1)</name>
    <dbReference type="NCBI Taxonomy" id="556484"/>
    <lineage>
        <taxon>Eukaryota</taxon>
        <taxon>Sar</taxon>
        <taxon>Stramenopiles</taxon>
        <taxon>Ochrophyta</taxon>
        <taxon>Bacillariophyta</taxon>
        <taxon>Bacillariophyceae</taxon>
        <taxon>Bacillariophycidae</taxon>
        <taxon>Naviculales</taxon>
        <taxon>Phaeodactylaceae</taxon>
        <taxon>Phaeodactylum</taxon>
    </lineage>
</organism>
<feature type="compositionally biased region" description="Polar residues" evidence="1">
    <location>
        <begin position="582"/>
        <end position="608"/>
    </location>
</feature>
<feature type="signal peptide" evidence="2">
    <location>
        <begin position="1"/>
        <end position="28"/>
    </location>
</feature>
<feature type="compositionally biased region" description="Basic residues" evidence="1">
    <location>
        <begin position="669"/>
        <end position="685"/>
    </location>
</feature>
<dbReference type="GeneID" id="7199182"/>
<sequence length="789" mass="81863">MCHQNTSMARRVLTTLLVFSGAIHVSSQFNSAVQCPQSPDVTGYVSIEALNNDMEAERDRIQSEGVESALSSYTFTLCPNQVFDAANETLTPVLSGAQFVCGATGSSQDSCSISNGQNQVLIEDSTVAGYPIETVGFAGVTFSQFGTSAIAGGADSTTTVILNDPTFLMSGSSFATLQQNGDQNNPFSLEVTRGAVRNLEVGSPPSGSIFANEGGELAINGLDVVNLDAASIVSSSNGAASIIRSVTVSSSDIETLFSTTNRAQTTAAVIDVQRMGSMSAIFDSMMASVAISGLNVVNNQMPELWTGVASRGLSDVSVTNSTFRDNAGSEHLFLASTGSQINVDSIEVADSLGSLNIVSGVGTMSSVFFVFNESDVGMSRNCIVDSEVDAAVFVSGTSSSTSSLNYINSTQTQVCQAPGERLVLENTGEANCFITALCNTRCGVWADQVSCRADEQVTSAPTPFTTTAPTLVESTVPMEVASDTPSSVPTMSIGPSARPLVSDVPTSSAVTSFPTEIASNTPTIMPTTSSAPTLEGSEPPSQLPTIEVMQSPTSSPTEAPPFDGETSAPTFTPSTESPTFEGETSTPTFTQSTRFPTNSSPPSGVTLQPSSAQSIVASSSAPPSSLGSVSFAPSFRPTEKTSEFPSSKPSCSTAPPILGIGKGKGSSKSSKKSKKSAKGKGKGSGKGKDSSSKQDDPQFDPFCQPSHSPTLSLPPTGKGSSRSSNSGKGGKSGKGSAGNKNGSDSKMKMNRRKLEDNVTVSDSRNDFIEVTEEMEYNGTTELTVKRYLR</sequence>
<dbReference type="KEGG" id="pti:PHATRDRAFT_50357"/>
<proteinExistence type="predicted"/>
<dbReference type="PaxDb" id="2850-Phatr50357"/>
<evidence type="ECO:0000313" key="3">
    <source>
        <dbReference type="EMBL" id="EEC43189.1"/>
    </source>
</evidence>
<feature type="compositionally biased region" description="Low complexity" evidence="1">
    <location>
        <begin position="705"/>
        <end position="726"/>
    </location>
</feature>
<evidence type="ECO:0000256" key="1">
    <source>
        <dbReference type="SAM" id="MobiDB-lite"/>
    </source>
</evidence>
<reference evidence="3 4" key="1">
    <citation type="journal article" date="2008" name="Nature">
        <title>The Phaeodactylum genome reveals the evolutionary history of diatom genomes.</title>
        <authorList>
            <person name="Bowler C."/>
            <person name="Allen A.E."/>
            <person name="Badger J.H."/>
            <person name="Grimwood J."/>
            <person name="Jabbari K."/>
            <person name="Kuo A."/>
            <person name="Maheswari U."/>
            <person name="Martens C."/>
            <person name="Maumus F."/>
            <person name="Otillar R.P."/>
            <person name="Rayko E."/>
            <person name="Salamov A."/>
            <person name="Vandepoele K."/>
            <person name="Beszteri B."/>
            <person name="Gruber A."/>
            <person name="Heijde M."/>
            <person name="Katinka M."/>
            <person name="Mock T."/>
            <person name="Valentin K."/>
            <person name="Verret F."/>
            <person name="Berges J.A."/>
            <person name="Brownlee C."/>
            <person name="Cadoret J.P."/>
            <person name="Chiovitti A."/>
            <person name="Choi C.J."/>
            <person name="Coesel S."/>
            <person name="De Martino A."/>
            <person name="Detter J.C."/>
            <person name="Durkin C."/>
            <person name="Falciatore A."/>
            <person name="Fournet J."/>
            <person name="Haruta M."/>
            <person name="Huysman M.J."/>
            <person name="Jenkins B.D."/>
            <person name="Jiroutova K."/>
            <person name="Jorgensen R.E."/>
            <person name="Joubert Y."/>
            <person name="Kaplan A."/>
            <person name="Kroger N."/>
            <person name="Kroth P.G."/>
            <person name="La Roche J."/>
            <person name="Lindquist E."/>
            <person name="Lommer M."/>
            <person name="Martin-Jezequel V."/>
            <person name="Lopez P.J."/>
            <person name="Lucas S."/>
            <person name="Mangogna M."/>
            <person name="McGinnis K."/>
            <person name="Medlin L.K."/>
            <person name="Montsant A."/>
            <person name="Oudot-Le Secq M.P."/>
            <person name="Napoli C."/>
            <person name="Obornik M."/>
            <person name="Parker M.S."/>
            <person name="Petit J.L."/>
            <person name="Porcel B.M."/>
            <person name="Poulsen N."/>
            <person name="Robison M."/>
            <person name="Rychlewski L."/>
            <person name="Rynearson T.A."/>
            <person name="Schmutz J."/>
            <person name="Shapiro H."/>
            <person name="Siaut M."/>
            <person name="Stanley M."/>
            <person name="Sussman M.R."/>
            <person name="Taylor A.R."/>
            <person name="Vardi A."/>
            <person name="von Dassow P."/>
            <person name="Vyverman W."/>
            <person name="Willis A."/>
            <person name="Wyrwicz L.S."/>
            <person name="Rokhsar D.S."/>
            <person name="Weissenbach J."/>
            <person name="Armbrust E.V."/>
            <person name="Green B.R."/>
            <person name="Van de Peer Y."/>
            <person name="Grigoriev I.V."/>
        </authorList>
    </citation>
    <scope>NUCLEOTIDE SEQUENCE [LARGE SCALE GENOMIC DNA]</scope>
    <source>
        <strain evidence="3 4">CCAP 1055/1</strain>
    </source>
</reference>
<feature type="chain" id="PRO_5002856130" evidence="2">
    <location>
        <begin position="29"/>
        <end position="789"/>
    </location>
</feature>
<name>B7GDV4_PHATC</name>
<feature type="compositionally biased region" description="Polar residues" evidence="1">
    <location>
        <begin position="539"/>
        <end position="557"/>
    </location>
</feature>
<feature type="compositionally biased region" description="Low complexity" evidence="1">
    <location>
        <begin position="609"/>
        <end position="630"/>
    </location>
</feature>
<feature type="compositionally biased region" description="Polar residues" evidence="1">
    <location>
        <begin position="643"/>
        <end position="653"/>
    </location>
</feature>
<keyword evidence="2" id="KW-0732">Signal</keyword>
<protein>
    <submittedName>
        <fullName evidence="3">Uncharacterized protein</fullName>
    </submittedName>
</protein>
<feature type="region of interest" description="Disordered" evidence="1">
    <location>
        <begin position="515"/>
        <end position="761"/>
    </location>
</feature>
<reference evidence="4" key="2">
    <citation type="submission" date="2008-08" db="EMBL/GenBank/DDBJ databases">
        <authorList>
            <consortium name="Diatom Consortium"/>
            <person name="Grigoriev I."/>
            <person name="Grimwood J."/>
            <person name="Kuo A."/>
            <person name="Otillar R.P."/>
            <person name="Salamov A."/>
            <person name="Detter J.C."/>
            <person name="Lindquist E."/>
            <person name="Shapiro H."/>
            <person name="Lucas S."/>
            <person name="Glavina del Rio T."/>
            <person name="Pitluck S."/>
            <person name="Rokhsar D."/>
            <person name="Bowler C."/>
        </authorList>
    </citation>
    <scope>GENOME REANNOTATION</scope>
    <source>
        <strain evidence="4">CCAP 1055/1</strain>
    </source>
</reference>
<dbReference type="RefSeq" id="XP_002185320.1">
    <property type="nucleotide sequence ID" value="XM_002185284.1"/>
</dbReference>
<feature type="compositionally biased region" description="Polar residues" evidence="1">
    <location>
        <begin position="515"/>
        <end position="532"/>
    </location>
</feature>
<feature type="compositionally biased region" description="Low complexity" evidence="1">
    <location>
        <begin position="565"/>
        <end position="581"/>
    </location>
</feature>
<evidence type="ECO:0000313" key="4">
    <source>
        <dbReference type="Proteomes" id="UP000000759"/>
    </source>
</evidence>
<dbReference type="AlphaFoldDB" id="B7GDV4"/>
<gene>
    <name evidence="3" type="ORF">PHATRDRAFT_50357</name>
</gene>
<dbReference type="EMBL" id="CM000631">
    <property type="protein sequence ID" value="EEC43189.1"/>
    <property type="molecule type" value="Genomic_DNA"/>
</dbReference>